<dbReference type="AlphaFoldDB" id="A0A0C1BXD5"/>
<sequence>MKKIGLLVFVFYVNFLIAATPITHTYLAYQFLERYPFEEELDKKSFLLGNLFPDIRYLGGIKRDQTHFTGMTLVNVLEEPSPFVAGMKFHSFVDAERNRFIQEEGIYTRLIELNAPKDPSFLKFVEDELVFPLWNWEECLLCLQETVKDEEKWGVSQESVLRWHQILQTFFLCHLVFS</sequence>
<evidence type="ECO:0000313" key="2">
    <source>
        <dbReference type="Proteomes" id="UP000031307"/>
    </source>
</evidence>
<proteinExistence type="predicted"/>
<dbReference type="EMBL" id="JSAM01000129">
    <property type="protein sequence ID" value="KIA76176.1"/>
    <property type="molecule type" value="Genomic_DNA"/>
</dbReference>
<organism evidence="1 2">
    <name type="scientific">Parachlamydia acanthamoebae</name>
    <dbReference type="NCBI Taxonomy" id="83552"/>
    <lineage>
        <taxon>Bacteria</taxon>
        <taxon>Pseudomonadati</taxon>
        <taxon>Chlamydiota</taxon>
        <taxon>Chlamydiia</taxon>
        <taxon>Parachlamydiales</taxon>
        <taxon>Parachlamydiaceae</taxon>
        <taxon>Parachlamydia</taxon>
    </lineage>
</organism>
<dbReference type="RefSeq" id="WP_237754102.1">
    <property type="nucleotide sequence ID" value="NZ_JSAM01000129.1"/>
</dbReference>
<accession>A0A0C1BXD5</accession>
<evidence type="ECO:0000313" key="1">
    <source>
        <dbReference type="EMBL" id="KIA76176.1"/>
    </source>
</evidence>
<name>A0A0C1BXD5_9BACT</name>
<reference evidence="1 2" key="1">
    <citation type="journal article" date="2014" name="Mol. Biol. Evol.">
        <title>Massive expansion of Ubiquitination-related gene families within the Chlamydiae.</title>
        <authorList>
            <person name="Domman D."/>
            <person name="Collingro A."/>
            <person name="Lagkouvardos I."/>
            <person name="Gehre L."/>
            <person name="Weinmaier T."/>
            <person name="Rattei T."/>
            <person name="Subtil A."/>
            <person name="Horn M."/>
        </authorList>
    </citation>
    <scope>NUCLEOTIDE SEQUENCE [LARGE SCALE GENOMIC DNA]</scope>
    <source>
        <strain evidence="1 2">OEW1</strain>
    </source>
</reference>
<protein>
    <submittedName>
        <fullName evidence="1">Uncharacterized protein</fullName>
    </submittedName>
</protein>
<dbReference type="Proteomes" id="UP000031307">
    <property type="component" value="Unassembled WGS sequence"/>
</dbReference>
<gene>
    <name evidence="1" type="ORF">DB43_AS00460</name>
</gene>
<comment type="caution">
    <text evidence="1">The sequence shown here is derived from an EMBL/GenBank/DDBJ whole genome shotgun (WGS) entry which is preliminary data.</text>
</comment>
<dbReference type="PATRIC" id="fig|83552.4.peg.2750"/>